<keyword evidence="3 6" id="KW-0813">Transport</keyword>
<proteinExistence type="inferred from homology"/>
<dbReference type="InterPro" id="IPR005378">
    <property type="entry name" value="Vps35"/>
</dbReference>
<organism evidence="8 9">
    <name type="scientific">Chaetomium fimeti</name>
    <dbReference type="NCBI Taxonomy" id="1854472"/>
    <lineage>
        <taxon>Eukaryota</taxon>
        <taxon>Fungi</taxon>
        <taxon>Dikarya</taxon>
        <taxon>Ascomycota</taxon>
        <taxon>Pezizomycotina</taxon>
        <taxon>Sordariomycetes</taxon>
        <taxon>Sordariomycetidae</taxon>
        <taxon>Sordariales</taxon>
        <taxon>Chaetomiaceae</taxon>
        <taxon>Chaetomium</taxon>
    </lineage>
</organism>
<dbReference type="GO" id="GO:0042147">
    <property type="term" value="P:retrograde transport, endosome to Golgi"/>
    <property type="evidence" value="ECO:0007669"/>
    <property type="project" value="InterPro"/>
</dbReference>
<evidence type="ECO:0000256" key="5">
    <source>
        <dbReference type="ARBA" id="ARBA00023136"/>
    </source>
</evidence>
<evidence type="ECO:0000313" key="9">
    <source>
        <dbReference type="Proteomes" id="UP001278766"/>
    </source>
</evidence>
<evidence type="ECO:0000256" key="2">
    <source>
        <dbReference type="ARBA" id="ARBA00006536"/>
    </source>
</evidence>
<evidence type="ECO:0000256" key="4">
    <source>
        <dbReference type="ARBA" id="ARBA00022927"/>
    </source>
</evidence>
<feature type="region of interest" description="Disordered" evidence="7">
    <location>
        <begin position="334"/>
        <end position="399"/>
    </location>
</feature>
<protein>
    <recommendedName>
        <fullName evidence="6">Vacuolar protein sorting-associated protein 35</fullName>
    </recommendedName>
</protein>
<evidence type="ECO:0000256" key="7">
    <source>
        <dbReference type="SAM" id="MobiDB-lite"/>
    </source>
</evidence>
<dbReference type="GO" id="GO:0006886">
    <property type="term" value="P:intracellular protein transport"/>
    <property type="evidence" value="ECO:0007669"/>
    <property type="project" value="TreeGrafter"/>
</dbReference>
<dbReference type="GO" id="GO:0005829">
    <property type="term" value="C:cytosol"/>
    <property type="evidence" value="ECO:0007669"/>
    <property type="project" value="GOC"/>
</dbReference>
<accession>A0AAE0LQS5</accession>
<keyword evidence="5" id="KW-0472">Membrane</keyword>
<feature type="compositionally biased region" description="Polar residues" evidence="7">
    <location>
        <begin position="336"/>
        <end position="346"/>
    </location>
</feature>
<dbReference type="GeneID" id="87838700"/>
<dbReference type="PIRSF" id="PIRSF009375">
    <property type="entry name" value="Retromer_Vps35"/>
    <property type="match status" value="1"/>
</dbReference>
<dbReference type="PANTHER" id="PTHR11099">
    <property type="entry name" value="VACUOLAR SORTING PROTEIN 35"/>
    <property type="match status" value="1"/>
</dbReference>
<dbReference type="GO" id="GO:0030906">
    <property type="term" value="C:retromer, cargo-selective complex"/>
    <property type="evidence" value="ECO:0007669"/>
    <property type="project" value="InterPro"/>
</dbReference>
<dbReference type="SUPFAM" id="SSF48371">
    <property type="entry name" value="ARM repeat"/>
    <property type="match status" value="1"/>
</dbReference>
<dbReference type="Pfam" id="PF03635">
    <property type="entry name" value="Vps35"/>
    <property type="match status" value="1"/>
</dbReference>
<dbReference type="Proteomes" id="UP001278766">
    <property type="component" value="Unassembled WGS sequence"/>
</dbReference>
<comment type="subcellular location">
    <subcellularLocation>
        <location evidence="1">Membrane</location>
        <topology evidence="1">Peripheral membrane protein</topology>
    </subcellularLocation>
</comment>
<evidence type="ECO:0000256" key="6">
    <source>
        <dbReference type="PIRNR" id="PIRNR009375"/>
    </source>
</evidence>
<evidence type="ECO:0000256" key="3">
    <source>
        <dbReference type="ARBA" id="ARBA00022448"/>
    </source>
</evidence>
<dbReference type="Gene3D" id="1.25.40.660">
    <property type="entry name" value="Vacuolar protein sorting-associated protein 35, helical subcomplex Vps35-C"/>
    <property type="match status" value="1"/>
</dbReference>
<dbReference type="AlphaFoldDB" id="A0AAE0LQS5"/>
<name>A0AAE0LQS5_9PEZI</name>
<reference evidence="8" key="2">
    <citation type="submission" date="2023-06" db="EMBL/GenBank/DDBJ databases">
        <authorList>
            <consortium name="Lawrence Berkeley National Laboratory"/>
            <person name="Haridas S."/>
            <person name="Hensen N."/>
            <person name="Bonometti L."/>
            <person name="Westerberg I."/>
            <person name="Brannstrom I.O."/>
            <person name="Guillou S."/>
            <person name="Cros-Aarteil S."/>
            <person name="Calhoun S."/>
            <person name="Kuo A."/>
            <person name="Mondo S."/>
            <person name="Pangilinan J."/>
            <person name="Riley R."/>
            <person name="Labutti K."/>
            <person name="Andreopoulos B."/>
            <person name="Lipzen A."/>
            <person name="Chen C."/>
            <person name="Yanf M."/>
            <person name="Daum C."/>
            <person name="Ng V."/>
            <person name="Clum A."/>
            <person name="Steindorff A."/>
            <person name="Ohm R."/>
            <person name="Martin F."/>
            <person name="Silar P."/>
            <person name="Natvig D."/>
            <person name="Lalanne C."/>
            <person name="Gautier V."/>
            <person name="Ament-Velasquez S.L."/>
            <person name="Kruys A."/>
            <person name="Hutchinson M.I."/>
            <person name="Powell A.J."/>
            <person name="Barry K."/>
            <person name="Miller A.N."/>
            <person name="Grigoriev I.V."/>
            <person name="Debuchy R."/>
            <person name="Gladieux P."/>
            <person name="Thoren M.H."/>
            <person name="Johannesson H."/>
        </authorList>
    </citation>
    <scope>NUCLEOTIDE SEQUENCE</scope>
    <source>
        <strain evidence="8">CBS 168.71</strain>
    </source>
</reference>
<dbReference type="InterPro" id="IPR016024">
    <property type="entry name" value="ARM-type_fold"/>
</dbReference>
<keyword evidence="9" id="KW-1185">Reference proteome</keyword>
<gene>
    <name evidence="8" type="ORF">B0H64DRAFT_361904</name>
</gene>
<comment type="caution">
    <text evidence="8">The sequence shown here is derived from an EMBL/GenBank/DDBJ whole genome shotgun (WGS) entry which is preliminary data.</text>
</comment>
<dbReference type="GO" id="GO:0005770">
    <property type="term" value="C:late endosome"/>
    <property type="evidence" value="ECO:0007669"/>
    <property type="project" value="TreeGrafter"/>
</dbReference>
<reference evidence="8" key="1">
    <citation type="journal article" date="2023" name="Mol. Phylogenet. Evol.">
        <title>Genome-scale phylogeny and comparative genomics of the fungal order Sordariales.</title>
        <authorList>
            <person name="Hensen N."/>
            <person name="Bonometti L."/>
            <person name="Westerberg I."/>
            <person name="Brannstrom I.O."/>
            <person name="Guillou S."/>
            <person name="Cros-Aarteil S."/>
            <person name="Calhoun S."/>
            <person name="Haridas S."/>
            <person name="Kuo A."/>
            <person name="Mondo S."/>
            <person name="Pangilinan J."/>
            <person name="Riley R."/>
            <person name="LaButti K."/>
            <person name="Andreopoulos B."/>
            <person name="Lipzen A."/>
            <person name="Chen C."/>
            <person name="Yan M."/>
            <person name="Daum C."/>
            <person name="Ng V."/>
            <person name="Clum A."/>
            <person name="Steindorff A."/>
            <person name="Ohm R.A."/>
            <person name="Martin F."/>
            <person name="Silar P."/>
            <person name="Natvig D.O."/>
            <person name="Lalanne C."/>
            <person name="Gautier V."/>
            <person name="Ament-Velasquez S.L."/>
            <person name="Kruys A."/>
            <person name="Hutchinson M.I."/>
            <person name="Powell A.J."/>
            <person name="Barry K."/>
            <person name="Miller A.N."/>
            <person name="Grigoriev I.V."/>
            <person name="Debuchy R."/>
            <person name="Gladieux P."/>
            <person name="Hiltunen Thoren M."/>
            <person name="Johannesson H."/>
        </authorList>
    </citation>
    <scope>NUCLEOTIDE SEQUENCE</scope>
    <source>
        <strain evidence="8">CBS 168.71</strain>
    </source>
</reference>
<dbReference type="InterPro" id="IPR042491">
    <property type="entry name" value="Vps35_C"/>
</dbReference>
<sequence>MTTPAPPEDQSRLLEDALIAVRQQTALMRKCLDTPGKLMDALKCCSTLVSELRTSSLGPKQYYELYMAVFDALRYLSVHLRENHPVNHLADLYELVQYAGNIVPRLYLMITVGTAYMAIEGAPVKELMKDMMDMSRGVQHPIRGLFLRYYLSGQARDCLPAGDSDGPEGNLQDSINFVLTNFVEMNKLWVRLQHQGHSRERDQRTQERKELQLLVGSNVVRLSQLVDLQAYKNGILAPLLEQVVQCRDVLAQEYLLEVITQVFPDEFHLHTLDQFLGAVSRLNPHVDVKGIVIGLMDRLSDYAERESQNESEEDREKMEEEALANLLEKVRLGAESATQASSTPTQEAEAPGSAEKPEGDAGSAADTPKAEDEATPSVADTETTAVNGDESQPATKRRGIPENVPLYEVFFGQVKNLVQAQHLPIQDTIALSVSLTNLALNIYPERLDYVDQILGYAHSKVQEHANSADLHSQPAQQSLLALLQSPLRRYLSIFTALSLPTYVPLLQSQTYPTRRAVAGSVARTLLKNQTFISTPAHLENVLEVLKVLIREGSQPPAGYPGVVQPRARAVETDETMEEQGWLARLVHLVHSDDNDTQFRLLQMTRKAYGEGNERIRTTTPPLVTAGLKLARRFKTREHYDDNWSSQSSALLKFLHSAVSTLYTRVNGSGAAELSLRLFCSCGQVADMTGFEEVAYEFFAQAFTVYEEAISDSKAQFQAVCVISSALHRTRNFGKENYDTLITKCAQHASKLLRKPDQCRAVYLASHLWWATPIAANGETEETELYRDGKRVLECLQRALRVADSCMETATSIELFVEILDRYVYYFDQKNESVTTKYLNGLIELIHSNLAGNQQDSPSVDASRKHFMQTLDMIRSKEYEGIVLTPK</sequence>
<dbReference type="EMBL" id="JAUEPN010000005">
    <property type="protein sequence ID" value="KAK3294436.1"/>
    <property type="molecule type" value="Genomic_DNA"/>
</dbReference>
<keyword evidence="4 6" id="KW-0653">Protein transport</keyword>
<dbReference type="FunFam" id="1.25.40.660:FF:000002">
    <property type="entry name" value="Vacuolar protein sorting-associated protein 35"/>
    <property type="match status" value="1"/>
</dbReference>
<dbReference type="RefSeq" id="XP_062657950.1">
    <property type="nucleotide sequence ID" value="XM_062801752.1"/>
</dbReference>
<feature type="compositionally biased region" description="Polar residues" evidence="7">
    <location>
        <begin position="378"/>
        <end position="394"/>
    </location>
</feature>
<comment type="function">
    <text evidence="6">Plays a role in vesicular protein sorting.</text>
</comment>
<evidence type="ECO:0000313" key="8">
    <source>
        <dbReference type="EMBL" id="KAK3294436.1"/>
    </source>
</evidence>
<comment type="similarity">
    <text evidence="2 6">Belongs to the VPS35 family.</text>
</comment>
<dbReference type="PANTHER" id="PTHR11099:SF0">
    <property type="entry name" value="VACUOLAR PROTEIN SORTING-ASSOCIATED PROTEIN 35"/>
    <property type="match status" value="1"/>
</dbReference>
<evidence type="ECO:0000256" key="1">
    <source>
        <dbReference type="ARBA" id="ARBA00004170"/>
    </source>
</evidence>